<dbReference type="GO" id="GO:0005509">
    <property type="term" value="F:calcium ion binding"/>
    <property type="evidence" value="ECO:0007669"/>
    <property type="project" value="InterPro"/>
</dbReference>
<dbReference type="EMBL" id="CP019312">
    <property type="protein sequence ID" value="APX10598.1"/>
    <property type="molecule type" value="Genomic_DNA"/>
</dbReference>
<evidence type="ECO:0000313" key="3">
    <source>
        <dbReference type="EMBL" id="APX10598.1"/>
    </source>
</evidence>
<protein>
    <recommendedName>
        <fullName evidence="5">Calcium-binding protein</fullName>
    </recommendedName>
</protein>
<dbReference type="PRINTS" id="PR00313">
    <property type="entry name" value="CABNDNGRPT"/>
</dbReference>
<evidence type="ECO:0000256" key="1">
    <source>
        <dbReference type="ARBA" id="ARBA00004613"/>
    </source>
</evidence>
<dbReference type="InterPro" id="IPR001343">
    <property type="entry name" value="Hemolysn_Ca-bd"/>
</dbReference>
<dbReference type="Pfam" id="PF00353">
    <property type="entry name" value="HemolysinCabind"/>
    <property type="match status" value="2"/>
</dbReference>
<gene>
    <name evidence="3" type="ORF">BWR18_01960</name>
</gene>
<sequence length="175" mass="18408">MVDAFAQIFNDDAWASFDPSSDSFTIAGTAAQIMLGEVSGGLGDIETVLELDDARLTFEGGLTDFDLGRFTFFNGSTLWIGEQRSDVFDVLRHAPASTHADNQLIGLDGNDHLLGEYGDDKIDGGEVHDHICGQGGDDMIQGGAGNGFLNGGQGNDVLHGDNGRDNLRGGVAMTA</sequence>
<evidence type="ECO:0008006" key="5">
    <source>
        <dbReference type="Google" id="ProtNLM"/>
    </source>
</evidence>
<keyword evidence="2" id="KW-0964">Secreted</keyword>
<dbReference type="STRING" id="299262.BWR18_01960"/>
<comment type="subcellular location">
    <subcellularLocation>
        <location evidence="1">Secreted</location>
    </subcellularLocation>
</comment>
<dbReference type="Proteomes" id="UP000186336">
    <property type="component" value="Chromosome"/>
</dbReference>
<dbReference type="InterPro" id="IPR011049">
    <property type="entry name" value="Serralysin-like_metalloprot_C"/>
</dbReference>
<organism evidence="3 4">
    <name type="scientific">Tateyamaria omphalii</name>
    <dbReference type="NCBI Taxonomy" id="299262"/>
    <lineage>
        <taxon>Bacteria</taxon>
        <taxon>Pseudomonadati</taxon>
        <taxon>Pseudomonadota</taxon>
        <taxon>Alphaproteobacteria</taxon>
        <taxon>Rhodobacterales</taxon>
        <taxon>Roseobacteraceae</taxon>
        <taxon>Tateyamaria</taxon>
    </lineage>
</organism>
<accession>A0A1P8MRB3</accession>
<dbReference type="PANTHER" id="PTHR38340">
    <property type="entry name" value="S-LAYER PROTEIN"/>
    <property type="match status" value="1"/>
</dbReference>
<name>A0A1P8MRB3_9RHOB</name>
<reference evidence="3 4" key="1">
    <citation type="submission" date="2017-01" db="EMBL/GenBank/DDBJ databases">
        <title>Complete genome of Tateyamaria omphalii DOK1-4 isolated from seawater in Dokdo.</title>
        <authorList>
            <person name="Kim J.H."/>
            <person name="Chi W.-J."/>
        </authorList>
    </citation>
    <scope>NUCLEOTIDE SEQUENCE [LARGE SCALE GENOMIC DNA]</scope>
    <source>
        <strain evidence="3 4">DOK1-4</strain>
    </source>
</reference>
<proteinExistence type="predicted"/>
<dbReference type="SUPFAM" id="SSF51120">
    <property type="entry name" value="beta-Roll"/>
    <property type="match status" value="1"/>
</dbReference>
<dbReference type="AlphaFoldDB" id="A0A1P8MRB3"/>
<evidence type="ECO:0000256" key="2">
    <source>
        <dbReference type="ARBA" id="ARBA00022525"/>
    </source>
</evidence>
<dbReference type="PANTHER" id="PTHR38340:SF1">
    <property type="entry name" value="S-LAYER PROTEIN"/>
    <property type="match status" value="1"/>
</dbReference>
<dbReference type="KEGG" id="tom:BWR18_01960"/>
<keyword evidence="4" id="KW-1185">Reference proteome</keyword>
<dbReference type="GO" id="GO:0005576">
    <property type="term" value="C:extracellular region"/>
    <property type="evidence" value="ECO:0007669"/>
    <property type="project" value="UniProtKB-SubCell"/>
</dbReference>
<dbReference type="Gene3D" id="2.150.10.10">
    <property type="entry name" value="Serralysin-like metalloprotease, C-terminal"/>
    <property type="match status" value="1"/>
</dbReference>
<dbReference type="InterPro" id="IPR050557">
    <property type="entry name" value="RTX_toxin/Mannuronan_C5-epim"/>
</dbReference>
<evidence type="ECO:0000313" key="4">
    <source>
        <dbReference type="Proteomes" id="UP000186336"/>
    </source>
</evidence>